<organism evidence="6 7">
    <name type="scientific">Microbacterium rhizomatis</name>
    <dbReference type="NCBI Taxonomy" id="1631477"/>
    <lineage>
        <taxon>Bacteria</taxon>
        <taxon>Bacillati</taxon>
        <taxon>Actinomycetota</taxon>
        <taxon>Actinomycetes</taxon>
        <taxon>Micrococcales</taxon>
        <taxon>Microbacteriaceae</taxon>
        <taxon>Microbacterium</taxon>
    </lineage>
</organism>
<name>A0A5J5J1B6_9MICO</name>
<keyword evidence="3" id="KW-0520">NAD</keyword>
<evidence type="ECO:0000256" key="2">
    <source>
        <dbReference type="ARBA" id="ARBA00023002"/>
    </source>
</evidence>
<evidence type="ECO:0000259" key="5">
    <source>
        <dbReference type="Pfam" id="PF22725"/>
    </source>
</evidence>
<keyword evidence="7" id="KW-1185">Reference proteome</keyword>
<dbReference type="AlphaFoldDB" id="A0A5J5J1B6"/>
<evidence type="ECO:0000256" key="1">
    <source>
        <dbReference type="ARBA" id="ARBA00010928"/>
    </source>
</evidence>
<proteinExistence type="inferred from homology"/>
<feature type="domain" description="Gfo/Idh/MocA-like oxidoreductase N-terminal" evidence="4">
    <location>
        <begin position="5"/>
        <end position="124"/>
    </location>
</feature>
<keyword evidence="2" id="KW-0560">Oxidoreductase</keyword>
<dbReference type="InterPro" id="IPR050984">
    <property type="entry name" value="Gfo/Idh/MocA_domain"/>
</dbReference>
<dbReference type="InterPro" id="IPR036291">
    <property type="entry name" value="NAD(P)-bd_dom_sf"/>
</dbReference>
<dbReference type="GO" id="GO:0016491">
    <property type="term" value="F:oxidoreductase activity"/>
    <property type="evidence" value="ECO:0007669"/>
    <property type="project" value="UniProtKB-KW"/>
</dbReference>
<dbReference type="OrthoDB" id="9815825at2"/>
<dbReference type="InterPro" id="IPR000683">
    <property type="entry name" value="Gfo/Idh/MocA-like_OxRdtase_N"/>
</dbReference>
<gene>
    <name evidence="6" type="ORF">F6B43_16095</name>
</gene>
<dbReference type="Gene3D" id="3.40.50.720">
    <property type="entry name" value="NAD(P)-binding Rossmann-like Domain"/>
    <property type="match status" value="1"/>
</dbReference>
<dbReference type="Gene3D" id="3.30.360.10">
    <property type="entry name" value="Dihydrodipicolinate Reductase, domain 2"/>
    <property type="match status" value="1"/>
</dbReference>
<reference evidence="7" key="1">
    <citation type="submission" date="2019-09" db="EMBL/GenBank/DDBJ databases">
        <title>Mumia zhuanghuii sp. nov. isolated from the intestinal contents of plateau pika (Ochotona curzoniae) in the Qinghai-Tibet plateau of China.</title>
        <authorList>
            <person name="Tian Z."/>
        </authorList>
    </citation>
    <scope>NUCLEOTIDE SEQUENCE [LARGE SCALE GENOMIC DNA]</scope>
    <source>
        <strain evidence="7">JCM 30598</strain>
    </source>
</reference>
<dbReference type="InterPro" id="IPR055170">
    <property type="entry name" value="GFO_IDH_MocA-like_dom"/>
</dbReference>
<dbReference type="PANTHER" id="PTHR22604:SF105">
    <property type="entry name" value="TRANS-1,2-DIHYDROBENZENE-1,2-DIOL DEHYDROGENASE"/>
    <property type="match status" value="1"/>
</dbReference>
<dbReference type="GO" id="GO:0000166">
    <property type="term" value="F:nucleotide binding"/>
    <property type="evidence" value="ECO:0007669"/>
    <property type="project" value="InterPro"/>
</dbReference>
<comment type="similarity">
    <text evidence="1">Belongs to the Gfo/Idh/MocA family.</text>
</comment>
<evidence type="ECO:0000313" key="7">
    <source>
        <dbReference type="Proteomes" id="UP000325827"/>
    </source>
</evidence>
<evidence type="ECO:0000313" key="6">
    <source>
        <dbReference type="EMBL" id="KAA9105887.1"/>
    </source>
</evidence>
<evidence type="ECO:0000256" key="3">
    <source>
        <dbReference type="ARBA" id="ARBA00023027"/>
    </source>
</evidence>
<dbReference type="PANTHER" id="PTHR22604">
    <property type="entry name" value="OXIDOREDUCTASES"/>
    <property type="match status" value="1"/>
</dbReference>
<comment type="caution">
    <text evidence="6">The sequence shown here is derived from an EMBL/GenBank/DDBJ whole genome shotgun (WGS) entry which is preliminary data.</text>
</comment>
<dbReference type="Pfam" id="PF01408">
    <property type="entry name" value="GFO_IDH_MocA"/>
    <property type="match status" value="1"/>
</dbReference>
<accession>A0A5J5J1B6</accession>
<evidence type="ECO:0000259" key="4">
    <source>
        <dbReference type="Pfam" id="PF01408"/>
    </source>
</evidence>
<dbReference type="SUPFAM" id="SSF55347">
    <property type="entry name" value="Glyceraldehyde-3-phosphate dehydrogenase-like, C-terminal domain"/>
    <property type="match status" value="1"/>
</dbReference>
<feature type="domain" description="GFO/IDH/MocA-like oxidoreductase" evidence="5">
    <location>
        <begin position="133"/>
        <end position="248"/>
    </location>
</feature>
<dbReference type="Pfam" id="PF22725">
    <property type="entry name" value="GFO_IDH_MocA_C3"/>
    <property type="match status" value="1"/>
</dbReference>
<protein>
    <submittedName>
        <fullName evidence="6">Gfo/Idh/MocA family oxidoreductase</fullName>
    </submittedName>
</protein>
<dbReference type="SUPFAM" id="SSF51735">
    <property type="entry name" value="NAD(P)-binding Rossmann-fold domains"/>
    <property type="match status" value="1"/>
</dbReference>
<dbReference type="EMBL" id="VYSA01000004">
    <property type="protein sequence ID" value="KAA9105887.1"/>
    <property type="molecule type" value="Genomic_DNA"/>
</dbReference>
<dbReference type="Proteomes" id="UP000325827">
    <property type="component" value="Unassembled WGS sequence"/>
</dbReference>
<sequence length="337" mass="36258">MSTPLRVAVVGTGEVSRQVASDLAITPGAELYAVSSRTLEGAQAFSDAAGGHARPYGSYEDCLADTDVDLVYLGTPHATHHALALQAIYAGKHVLVEKPMTMSAAQAQELADAATDAGVFLMEGMWTKFNAVIRRVTQLIAEGAIGEVRSVRASFGLPFPTDTGSRWRADLGGSSLLDQGIYPITLARMFLGEALNLTAGGTVRPDGVDLTGHLTITYPEGRFAQLSWSMVEFLELTASINGTEGWIVIHPAFWSPEHATLTRMTWDALPDVQEIRIPRDGHGFVPMLKSVAETIAAGRLEHPQHTLADTVAVLGIIDETRARHRPQANRANGQLQR</sequence>
<dbReference type="RefSeq" id="WP_150450029.1">
    <property type="nucleotide sequence ID" value="NZ_VYSA01000004.1"/>
</dbReference>